<dbReference type="GO" id="GO:0003676">
    <property type="term" value="F:nucleic acid binding"/>
    <property type="evidence" value="ECO:0007669"/>
    <property type="project" value="InterPro"/>
</dbReference>
<reference evidence="1" key="1">
    <citation type="submission" date="2022-03" db="EMBL/GenBank/DDBJ databases">
        <authorList>
            <person name="Tunstrom K."/>
        </authorList>
    </citation>
    <scope>NUCLEOTIDE SEQUENCE</scope>
</reference>
<proteinExistence type="predicted"/>
<evidence type="ECO:0000313" key="2">
    <source>
        <dbReference type="Proteomes" id="UP001153954"/>
    </source>
</evidence>
<gene>
    <name evidence="1" type="ORF">EEDITHA_LOCUS6492</name>
</gene>
<dbReference type="Gene3D" id="3.30.420.10">
    <property type="entry name" value="Ribonuclease H-like superfamily/Ribonuclease H"/>
    <property type="match status" value="1"/>
</dbReference>
<keyword evidence="2" id="KW-1185">Reference proteome</keyword>
<dbReference type="AlphaFoldDB" id="A0AAU9TYG8"/>
<dbReference type="Proteomes" id="UP001153954">
    <property type="component" value="Unassembled WGS sequence"/>
</dbReference>
<sequence>MVWSGVSYEGVTEAYFCEKCIKASAQVYQDMVCYLEKIVKPLNNTVFDKQEWSFQQDSALGHKARSTQTWLEIDVPDFVRVEDWPSSIPYLNPLDYDLWSVLASMASSNCHDNLESLKQTRRLAVRNFPMEKVRASIDNWLQSLKECIAANADHSK</sequence>
<dbReference type="EMBL" id="CAKOGL010000009">
    <property type="protein sequence ID" value="CAH2090547.1"/>
    <property type="molecule type" value="Genomic_DNA"/>
</dbReference>
<dbReference type="InterPro" id="IPR036397">
    <property type="entry name" value="RNaseH_sf"/>
</dbReference>
<evidence type="ECO:0000313" key="1">
    <source>
        <dbReference type="EMBL" id="CAH2090547.1"/>
    </source>
</evidence>
<accession>A0AAU9TYG8</accession>
<name>A0AAU9TYG8_EUPED</name>
<protein>
    <submittedName>
        <fullName evidence="1">Uncharacterized protein</fullName>
    </submittedName>
</protein>
<comment type="caution">
    <text evidence="1">The sequence shown here is derived from an EMBL/GenBank/DDBJ whole genome shotgun (WGS) entry which is preliminary data.</text>
</comment>
<organism evidence="1 2">
    <name type="scientific">Euphydryas editha</name>
    <name type="common">Edith's checkerspot</name>
    <dbReference type="NCBI Taxonomy" id="104508"/>
    <lineage>
        <taxon>Eukaryota</taxon>
        <taxon>Metazoa</taxon>
        <taxon>Ecdysozoa</taxon>
        <taxon>Arthropoda</taxon>
        <taxon>Hexapoda</taxon>
        <taxon>Insecta</taxon>
        <taxon>Pterygota</taxon>
        <taxon>Neoptera</taxon>
        <taxon>Endopterygota</taxon>
        <taxon>Lepidoptera</taxon>
        <taxon>Glossata</taxon>
        <taxon>Ditrysia</taxon>
        <taxon>Papilionoidea</taxon>
        <taxon>Nymphalidae</taxon>
        <taxon>Nymphalinae</taxon>
        <taxon>Euphydryas</taxon>
    </lineage>
</organism>